<evidence type="ECO:0000313" key="2">
    <source>
        <dbReference type="Proteomes" id="UP001153387"/>
    </source>
</evidence>
<accession>A0A9X4QMY9</accession>
<evidence type="ECO:0000313" key="1">
    <source>
        <dbReference type="EMBL" id="MDG0792604.1"/>
    </source>
</evidence>
<dbReference type="AlphaFoldDB" id="A0A9X4QMY9"/>
<proteinExistence type="predicted"/>
<dbReference type="RefSeq" id="WP_277566383.1">
    <property type="nucleotide sequence ID" value="NZ_JAPDHZ010000003.1"/>
</dbReference>
<gene>
    <name evidence="1" type="ORF">OMP38_18265</name>
</gene>
<reference evidence="1 2" key="1">
    <citation type="submission" date="2022-10" db="EMBL/GenBank/DDBJ databases">
        <title>Comparative genomic analysis of Cohnella hashimotonis sp. nov., isolated from the International Space Station.</title>
        <authorList>
            <person name="Simpson A."/>
            <person name="Venkateswaran K."/>
        </authorList>
    </citation>
    <scope>NUCLEOTIDE SEQUENCE [LARGE SCALE GENOMIC DNA]</scope>
    <source>
        <strain evidence="1 2">DSM 18997</strain>
    </source>
</reference>
<keyword evidence="2" id="KW-1185">Reference proteome</keyword>
<sequence length="87" mass="9894">MPANKSPLDQHERPFVFFSVDRKRIRLASPIFPQQLQVREPGLRAEAVSLIAVRELDVDAGALERLFEPVNGIVQIVQRPLLVQLRP</sequence>
<protein>
    <submittedName>
        <fullName evidence="1">Uncharacterized protein</fullName>
    </submittedName>
</protein>
<dbReference type="EMBL" id="JAPDHZ010000003">
    <property type="protein sequence ID" value="MDG0792604.1"/>
    <property type="molecule type" value="Genomic_DNA"/>
</dbReference>
<dbReference type="Proteomes" id="UP001153387">
    <property type="component" value="Unassembled WGS sequence"/>
</dbReference>
<name>A0A9X4QMY9_9BACL</name>
<comment type="caution">
    <text evidence="1">The sequence shown here is derived from an EMBL/GenBank/DDBJ whole genome shotgun (WGS) entry which is preliminary data.</text>
</comment>
<organism evidence="1 2">
    <name type="scientific">Cohnella ginsengisoli</name>
    <dbReference type="NCBI Taxonomy" id="425004"/>
    <lineage>
        <taxon>Bacteria</taxon>
        <taxon>Bacillati</taxon>
        <taxon>Bacillota</taxon>
        <taxon>Bacilli</taxon>
        <taxon>Bacillales</taxon>
        <taxon>Paenibacillaceae</taxon>
        <taxon>Cohnella</taxon>
    </lineage>
</organism>